<sequence>MFISDERLVKTEVVKFRVSLPVSLTGAGRVDAEELPTLRKCKADRSEHRFRRRTSKSLIPQALLHALPETQIRQRRLRSGTWP</sequence>
<dbReference type="KEGG" id="dpl:KGM_215491"/>
<gene>
    <name evidence="1" type="ORF">KGM_215491</name>
</gene>
<name>A0A212EJL5_DANPL</name>
<dbReference type="Proteomes" id="UP000007151">
    <property type="component" value="Unassembled WGS sequence"/>
</dbReference>
<dbReference type="InParanoid" id="A0A212EJL5"/>
<dbReference type="AlphaFoldDB" id="A0A212EJL5"/>
<dbReference type="EMBL" id="AGBW02014444">
    <property type="protein sequence ID" value="OWR41660.1"/>
    <property type="molecule type" value="Genomic_DNA"/>
</dbReference>
<keyword evidence="2" id="KW-1185">Reference proteome</keyword>
<proteinExistence type="predicted"/>
<accession>A0A212EJL5</accession>
<protein>
    <submittedName>
        <fullName evidence="1">Uncharacterized protein</fullName>
    </submittedName>
</protein>
<evidence type="ECO:0000313" key="1">
    <source>
        <dbReference type="EMBL" id="OWR41660.1"/>
    </source>
</evidence>
<evidence type="ECO:0000313" key="2">
    <source>
        <dbReference type="Proteomes" id="UP000007151"/>
    </source>
</evidence>
<reference evidence="1 2" key="1">
    <citation type="journal article" date="2011" name="Cell">
        <title>The monarch butterfly genome yields insights into long-distance migration.</title>
        <authorList>
            <person name="Zhan S."/>
            <person name="Merlin C."/>
            <person name="Boore J.L."/>
            <person name="Reppert S.M."/>
        </authorList>
    </citation>
    <scope>NUCLEOTIDE SEQUENCE [LARGE SCALE GENOMIC DNA]</scope>
    <source>
        <strain evidence="1">F-2</strain>
    </source>
</reference>
<comment type="caution">
    <text evidence="1">The sequence shown here is derived from an EMBL/GenBank/DDBJ whole genome shotgun (WGS) entry which is preliminary data.</text>
</comment>
<organism evidence="1 2">
    <name type="scientific">Danaus plexippus plexippus</name>
    <dbReference type="NCBI Taxonomy" id="278856"/>
    <lineage>
        <taxon>Eukaryota</taxon>
        <taxon>Metazoa</taxon>
        <taxon>Ecdysozoa</taxon>
        <taxon>Arthropoda</taxon>
        <taxon>Hexapoda</taxon>
        <taxon>Insecta</taxon>
        <taxon>Pterygota</taxon>
        <taxon>Neoptera</taxon>
        <taxon>Endopterygota</taxon>
        <taxon>Lepidoptera</taxon>
        <taxon>Glossata</taxon>
        <taxon>Ditrysia</taxon>
        <taxon>Papilionoidea</taxon>
        <taxon>Nymphalidae</taxon>
        <taxon>Danainae</taxon>
        <taxon>Danaini</taxon>
        <taxon>Danaina</taxon>
        <taxon>Danaus</taxon>
        <taxon>Danaus</taxon>
    </lineage>
</organism>